<dbReference type="AlphaFoldDB" id="A0A1E2VDU0"/>
<keyword evidence="2" id="KW-1185">Reference proteome</keyword>
<dbReference type="Proteomes" id="UP000094291">
    <property type="component" value="Unassembled WGS sequence"/>
</dbReference>
<name>A0A1E2VDU0_9GAMM</name>
<organism evidence="1 2">
    <name type="scientific">Terasakiispira papahanaumokuakeensis</name>
    <dbReference type="NCBI Taxonomy" id="197479"/>
    <lineage>
        <taxon>Bacteria</taxon>
        <taxon>Pseudomonadati</taxon>
        <taxon>Pseudomonadota</taxon>
        <taxon>Gammaproteobacteria</taxon>
        <taxon>Oceanospirillales</taxon>
        <taxon>Terasakiispira</taxon>
    </lineage>
</organism>
<dbReference type="OrthoDB" id="5819337at2"/>
<dbReference type="InterPro" id="IPR035439">
    <property type="entry name" value="UPF0145_dom_sf"/>
</dbReference>
<gene>
    <name evidence="1" type="ORF">BFW38_04470</name>
</gene>
<comment type="caution">
    <text evidence="1">The sequence shown here is derived from an EMBL/GenBank/DDBJ whole genome shotgun (WGS) entry which is preliminary data.</text>
</comment>
<dbReference type="EMBL" id="MDTQ01000001">
    <property type="protein sequence ID" value="ODC05178.1"/>
    <property type="molecule type" value="Genomic_DNA"/>
</dbReference>
<evidence type="ECO:0000313" key="1">
    <source>
        <dbReference type="EMBL" id="ODC05178.1"/>
    </source>
</evidence>
<dbReference type="SUPFAM" id="SSF117782">
    <property type="entry name" value="YbjQ-like"/>
    <property type="match status" value="1"/>
</dbReference>
<evidence type="ECO:0000313" key="2">
    <source>
        <dbReference type="Proteomes" id="UP000094291"/>
    </source>
</evidence>
<sequence>MAIAGLSGCASVSSSSSPALAKSEWTQGPVFLTTDAVPASIDYEFAGDVKANARAGYDSVESLYPLLVKEARKIGANAVIDVRGGRSPSLFSWAAPFTYGKAIKVEDPKALETLDGRYYQ</sequence>
<proteinExistence type="predicted"/>
<accession>A0A1E2VDU0</accession>
<reference evidence="1 2" key="1">
    <citation type="submission" date="2016-08" db="EMBL/GenBank/DDBJ databases">
        <authorList>
            <person name="Seilhamer J.J."/>
        </authorList>
    </citation>
    <scope>NUCLEOTIDE SEQUENCE [LARGE SCALE GENOMIC DNA]</scope>
    <source>
        <strain evidence="1 2">PH27A</strain>
    </source>
</reference>
<protein>
    <submittedName>
        <fullName evidence="1">Uncharacterized protein</fullName>
    </submittedName>
</protein>